<organism evidence="2 3">
    <name type="scientific">Tychonema bourrellyi FEM_GT703</name>
    <dbReference type="NCBI Taxonomy" id="2040638"/>
    <lineage>
        <taxon>Bacteria</taxon>
        <taxon>Bacillati</taxon>
        <taxon>Cyanobacteriota</taxon>
        <taxon>Cyanophyceae</taxon>
        <taxon>Oscillatoriophycideae</taxon>
        <taxon>Oscillatoriales</taxon>
        <taxon>Microcoleaceae</taxon>
        <taxon>Tychonema</taxon>
    </lineage>
</organism>
<dbReference type="RefSeq" id="WP_096831168.1">
    <property type="nucleotide sequence ID" value="NZ_NXIB02000033.1"/>
</dbReference>
<name>A0A2G4F2P5_9CYAN</name>
<reference evidence="2" key="1">
    <citation type="submission" date="2017-10" db="EMBL/GenBank/DDBJ databases">
        <title>Draft genome sequence of the planktic cyanobacteria Tychonema bourrellyi isolated from alpine lentic freshwater.</title>
        <authorList>
            <person name="Tett A."/>
            <person name="Armanini F."/>
            <person name="Asnicar F."/>
            <person name="Boscaini A."/>
            <person name="Pasolli E."/>
            <person name="Zolfo M."/>
            <person name="Donati C."/>
            <person name="Salmaso N."/>
            <person name="Segata N."/>
        </authorList>
    </citation>
    <scope>NUCLEOTIDE SEQUENCE</scope>
    <source>
        <strain evidence="2">FEM_GT703</strain>
    </source>
</reference>
<keyword evidence="3" id="KW-1185">Reference proteome</keyword>
<keyword evidence="1" id="KW-0472">Membrane</keyword>
<keyword evidence="1" id="KW-0812">Transmembrane</keyword>
<keyword evidence="1" id="KW-1133">Transmembrane helix</keyword>
<dbReference type="AlphaFoldDB" id="A0A2G4F2P5"/>
<dbReference type="Proteomes" id="UP000226442">
    <property type="component" value="Unassembled WGS sequence"/>
</dbReference>
<evidence type="ECO:0000256" key="1">
    <source>
        <dbReference type="SAM" id="Phobius"/>
    </source>
</evidence>
<evidence type="ECO:0000313" key="2">
    <source>
        <dbReference type="EMBL" id="PHX56044.1"/>
    </source>
</evidence>
<feature type="transmembrane region" description="Helical" evidence="1">
    <location>
        <begin position="26"/>
        <end position="59"/>
    </location>
</feature>
<gene>
    <name evidence="2" type="ORF">CP500_007635</name>
</gene>
<sequence>MPSAYILLLIVSLVAIWVYWQTSQDIFVLVALAGVGCFIWGFSCSPWIVQLLIVLLLLGVPNNYLRDSRSWD</sequence>
<protein>
    <submittedName>
        <fullName evidence="2">Uncharacterized protein</fullName>
    </submittedName>
</protein>
<feature type="transmembrane region" description="Helical" evidence="1">
    <location>
        <begin position="5"/>
        <end position="20"/>
    </location>
</feature>
<dbReference type="OrthoDB" id="582745at2"/>
<proteinExistence type="predicted"/>
<dbReference type="EMBL" id="NXIB02000033">
    <property type="protein sequence ID" value="PHX56044.1"/>
    <property type="molecule type" value="Genomic_DNA"/>
</dbReference>
<comment type="caution">
    <text evidence="2">The sequence shown here is derived from an EMBL/GenBank/DDBJ whole genome shotgun (WGS) entry which is preliminary data.</text>
</comment>
<evidence type="ECO:0000313" key="3">
    <source>
        <dbReference type="Proteomes" id="UP000226442"/>
    </source>
</evidence>
<accession>A0A2G4F2P5</accession>